<dbReference type="Proteomes" id="UP000759131">
    <property type="component" value="Unassembled WGS sequence"/>
</dbReference>
<gene>
    <name evidence="1" type="ORF">OSB1V03_LOCUS19276</name>
</gene>
<reference evidence="1" key="1">
    <citation type="submission" date="2020-11" db="EMBL/GenBank/DDBJ databases">
        <authorList>
            <person name="Tran Van P."/>
        </authorList>
    </citation>
    <scope>NUCLEOTIDE SEQUENCE</scope>
</reference>
<organism evidence="1">
    <name type="scientific">Medioppia subpectinata</name>
    <dbReference type="NCBI Taxonomy" id="1979941"/>
    <lineage>
        <taxon>Eukaryota</taxon>
        <taxon>Metazoa</taxon>
        <taxon>Ecdysozoa</taxon>
        <taxon>Arthropoda</taxon>
        <taxon>Chelicerata</taxon>
        <taxon>Arachnida</taxon>
        <taxon>Acari</taxon>
        <taxon>Acariformes</taxon>
        <taxon>Sarcoptiformes</taxon>
        <taxon>Oribatida</taxon>
        <taxon>Brachypylina</taxon>
        <taxon>Oppioidea</taxon>
        <taxon>Oppiidae</taxon>
        <taxon>Medioppia</taxon>
    </lineage>
</organism>
<evidence type="ECO:0000313" key="2">
    <source>
        <dbReference type="Proteomes" id="UP000759131"/>
    </source>
</evidence>
<dbReference type="EMBL" id="OC882382">
    <property type="protein sequence ID" value="CAD7642728.1"/>
    <property type="molecule type" value="Genomic_DNA"/>
</dbReference>
<dbReference type="EMBL" id="CAJPIZ010027807">
    <property type="protein sequence ID" value="CAG2119327.1"/>
    <property type="molecule type" value="Genomic_DNA"/>
</dbReference>
<accession>A0A7R9LJB9</accession>
<evidence type="ECO:0000313" key="1">
    <source>
        <dbReference type="EMBL" id="CAD7642728.1"/>
    </source>
</evidence>
<sequence length="103" mass="12542">MYFLQAKMNNPLLMNRYPSIDYVHIFPDYADGWYLRSAKMDPNHSKTGTYLDYKYLQTCLEGKRGTEMSEYMLLKAVERTVLRDRPEYEKKHKCKKHLYRKYL</sequence>
<name>A0A7R9LJB9_9ACAR</name>
<protein>
    <submittedName>
        <fullName evidence="1">Uncharacterized protein</fullName>
    </submittedName>
</protein>
<keyword evidence="2" id="KW-1185">Reference proteome</keyword>
<dbReference type="OrthoDB" id="6484180at2759"/>
<dbReference type="AlphaFoldDB" id="A0A7R9LJB9"/>
<proteinExistence type="predicted"/>